<evidence type="ECO:0000313" key="1">
    <source>
        <dbReference type="EMBL" id="TCN47948.1"/>
    </source>
</evidence>
<protein>
    <submittedName>
        <fullName evidence="1">Uncharacterized protein</fullName>
    </submittedName>
</protein>
<accession>A0A4R2D0T7</accession>
<dbReference type="EMBL" id="SLVX01000002">
    <property type="protein sequence ID" value="TCN47948.1"/>
    <property type="molecule type" value="Genomic_DNA"/>
</dbReference>
<organism evidence="1 2">
    <name type="scientific">Shinella granuli</name>
    <dbReference type="NCBI Taxonomy" id="323621"/>
    <lineage>
        <taxon>Bacteria</taxon>
        <taxon>Pseudomonadati</taxon>
        <taxon>Pseudomonadota</taxon>
        <taxon>Alphaproteobacteria</taxon>
        <taxon>Hyphomicrobiales</taxon>
        <taxon>Rhizobiaceae</taxon>
        <taxon>Shinella</taxon>
    </lineage>
</organism>
<name>A0A4R2D0T7_SHIGR</name>
<dbReference type="RefSeq" id="WP_133033345.1">
    <property type="nucleotide sequence ID" value="NZ_BAABEI010000012.1"/>
</dbReference>
<reference evidence="1 2" key="1">
    <citation type="submission" date="2019-03" db="EMBL/GenBank/DDBJ databases">
        <title>Genomic Encyclopedia of Type Strains, Phase IV (KMG-IV): sequencing the most valuable type-strain genomes for metagenomic binning, comparative biology and taxonomic classification.</title>
        <authorList>
            <person name="Goeker M."/>
        </authorList>
    </citation>
    <scope>NUCLEOTIDE SEQUENCE [LARGE SCALE GENOMIC DNA]</scope>
    <source>
        <strain evidence="1 2">DSM 18401</strain>
    </source>
</reference>
<dbReference type="Proteomes" id="UP000295351">
    <property type="component" value="Unassembled WGS sequence"/>
</dbReference>
<gene>
    <name evidence="1" type="ORF">EV665_102472</name>
</gene>
<comment type="caution">
    <text evidence="1">The sequence shown here is derived from an EMBL/GenBank/DDBJ whole genome shotgun (WGS) entry which is preliminary data.</text>
</comment>
<dbReference type="AlphaFoldDB" id="A0A4R2D0T7"/>
<keyword evidence="2" id="KW-1185">Reference proteome</keyword>
<evidence type="ECO:0000313" key="2">
    <source>
        <dbReference type="Proteomes" id="UP000295351"/>
    </source>
</evidence>
<sequence length="84" mass="9188">MNPKPAKSALPPHTTEENLAYTRQMLGELRTVVKNEGADMLGYLIEMAYVEAGDILTGLRPLSVRGHRDPAIGMPLKPAGKIKF</sequence>
<proteinExistence type="predicted"/>